<keyword evidence="7" id="KW-1185">Reference proteome</keyword>
<evidence type="ECO:0000256" key="3">
    <source>
        <dbReference type="ARBA" id="ARBA00022729"/>
    </source>
</evidence>
<dbReference type="Gene3D" id="3.40.190.10">
    <property type="entry name" value="Periplasmic binding protein-like II"/>
    <property type="match status" value="1"/>
</dbReference>
<dbReference type="EMBL" id="JRUQ01000027">
    <property type="protein sequence ID" value="KGT94606.1"/>
    <property type="molecule type" value="Genomic_DNA"/>
</dbReference>
<evidence type="ECO:0000259" key="5">
    <source>
        <dbReference type="Pfam" id="PF00496"/>
    </source>
</evidence>
<dbReference type="GO" id="GO:1904680">
    <property type="term" value="F:peptide transmembrane transporter activity"/>
    <property type="evidence" value="ECO:0007669"/>
    <property type="project" value="TreeGrafter"/>
</dbReference>
<accession>A0A0A3ZAF9</accession>
<dbReference type="STRING" id="371042.NG99_08325"/>
<dbReference type="AlphaFoldDB" id="A0A0A3ZAF9"/>
<dbReference type="SUPFAM" id="SSF53850">
    <property type="entry name" value="Periplasmic binding protein-like II"/>
    <property type="match status" value="1"/>
</dbReference>
<comment type="caution">
    <text evidence="6">The sequence shown here is derived from an EMBL/GenBank/DDBJ whole genome shotgun (WGS) entry which is preliminary data.</text>
</comment>
<feature type="domain" description="Solute-binding protein family 5" evidence="5">
    <location>
        <begin position="62"/>
        <end position="427"/>
    </location>
</feature>
<evidence type="ECO:0000313" key="7">
    <source>
        <dbReference type="Proteomes" id="UP000030351"/>
    </source>
</evidence>
<evidence type="ECO:0000256" key="2">
    <source>
        <dbReference type="ARBA" id="ARBA00022448"/>
    </source>
</evidence>
<dbReference type="Proteomes" id="UP000030351">
    <property type="component" value="Unassembled WGS sequence"/>
</dbReference>
<feature type="chain" id="PRO_5002006148" evidence="4">
    <location>
        <begin position="19"/>
        <end position="510"/>
    </location>
</feature>
<protein>
    <submittedName>
        <fullName evidence="6">ABC transporter substrate-binding protein</fullName>
    </submittedName>
</protein>
<gene>
    <name evidence="6" type="ORF">NG99_08325</name>
</gene>
<organism evidence="6 7">
    <name type="scientific">Erwinia typographi</name>
    <dbReference type="NCBI Taxonomy" id="371042"/>
    <lineage>
        <taxon>Bacteria</taxon>
        <taxon>Pseudomonadati</taxon>
        <taxon>Pseudomonadota</taxon>
        <taxon>Gammaproteobacteria</taxon>
        <taxon>Enterobacterales</taxon>
        <taxon>Erwiniaceae</taxon>
        <taxon>Erwinia</taxon>
    </lineage>
</organism>
<evidence type="ECO:0000313" key="6">
    <source>
        <dbReference type="EMBL" id="KGT94606.1"/>
    </source>
</evidence>
<comment type="similarity">
    <text evidence="1">Belongs to the bacterial solute-binding protein 5 family.</text>
</comment>
<dbReference type="PANTHER" id="PTHR30290">
    <property type="entry name" value="PERIPLASMIC BINDING COMPONENT OF ABC TRANSPORTER"/>
    <property type="match status" value="1"/>
</dbReference>
<name>A0A0A3ZAF9_9GAMM</name>
<dbReference type="GO" id="GO:0030288">
    <property type="term" value="C:outer membrane-bounded periplasmic space"/>
    <property type="evidence" value="ECO:0007669"/>
    <property type="project" value="UniProtKB-ARBA"/>
</dbReference>
<dbReference type="Gene3D" id="3.10.105.10">
    <property type="entry name" value="Dipeptide-binding Protein, Domain 3"/>
    <property type="match status" value="1"/>
</dbReference>
<reference evidence="6 7" key="1">
    <citation type="submission" date="2014-10" db="EMBL/GenBank/DDBJ databases">
        <title>Genome sequence of Erwinia typographi M043b.</title>
        <authorList>
            <person name="Chan K.-G."/>
            <person name="Tan W.-S."/>
        </authorList>
    </citation>
    <scope>NUCLEOTIDE SEQUENCE [LARGE SCALE GENOMIC DNA]</scope>
    <source>
        <strain evidence="6 7">M043b</strain>
    </source>
</reference>
<dbReference type="eggNOG" id="COG0747">
    <property type="taxonomic scope" value="Bacteria"/>
</dbReference>
<keyword evidence="3 4" id="KW-0732">Signal</keyword>
<dbReference type="InterPro" id="IPR039424">
    <property type="entry name" value="SBP_5"/>
</dbReference>
<dbReference type="PIRSF" id="PIRSF002741">
    <property type="entry name" value="MppA"/>
    <property type="match status" value="1"/>
</dbReference>
<keyword evidence="2" id="KW-0813">Transport</keyword>
<dbReference type="CDD" id="cd00995">
    <property type="entry name" value="PBP2_NikA_DppA_OppA_like"/>
    <property type="match status" value="1"/>
</dbReference>
<sequence>MALAAALVPAVASVQAQAAGKVVWAVGVDADSLDPHRTTTWESWATFDLIYDSLLQFDANGKVVPNLAKSWEMSPDGKEYTFHLNAGMQCSDGTPLDATDVKYTMDRAFDSKNPSVMKAGFGPVTAVEVVDPLTVKFKLSSPFGAFLAFQGEPFASILCDSNQALGKAFGSSKAIGSGPFMVKSWVKGDRMVLVPNPHFKNYGRPVENAGPPKIDELIVRRMPEAQSRLAALSTGEVQIATPPLDDVDTVKKSAKMHLLTAKNTGSTIFFEFTTSRPPFNDERIRQAVAYGIDPDAAIDIVFGDVAQREHCTVGPGVFGNDEDWCAKQGYSYDPEKAKALLKEAGYGPDKPLEVTVMTWPDDNREKILQVFQNQLQQIGINATIELMDIGTLNARVKQENETKTGKGSFNMMGWAWYDPDILYNLWHSPGAYSGYQTPELDAMLEKTRTTLDPAQRLLAVHDAQSYLLKHAIQVPLYTPGWNWLYAVRNEVKGFKVSTFNRPIFNDVTVQ</sequence>
<dbReference type="InterPro" id="IPR000914">
    <property type="entry name" value="SBP_5_dom"/>
</dbReference>
<dbReference type="GO" id="GO:0043190">
    <property type="term" value="C:ATP-binding cassette (ABC) transporter complex"/>
    <property type="evidence" value="ECO:0007669"/>
    <property type="project" value="InterPro"/>
</dbReference>
<proteinExistence type="inferred from homology"/>
<evidence type="ECO:0000256" key="1">
    <source>
        <dbReference type="ARBA" id="ARBA00005695"/>
    </source>
</evidence>
<dbReference type="Pfam" id="PF00496">
    <property type="entry name" value="SBP_bac_5"/>
    <property type="match status" value="1"/>
</dbReference>
<dbReference type="GO" id="GO:0015833">
    <property type="term" value="P:peptide transport"/>
    <property type="evidence" value="ECO:0007669"/>
    <property type="project" value="TreeGrafter"/>
</dbReference>
<dbReference type="InterPro" id="IPR030678">
    <property type="entry name" value="Peptide/Ni-bd"/>
</dbReference>
<dbReference type="PANTHER" id="PTHR30290:SF9">
    <property type="entry name" value="OLIGOPEPTIDE-BINDING PROTEIN APPA"/>
    <property type="match status" value="1"/>
</dbReference>
<feature type="signal peptide" evidence="4">
    <location>
        <begin position="1"/>
        <end position="18"/>
    </location>
</feature>
<evidence type="ECO:0000256" key="4">
    <source>
        <dbReference type="SAM" id="SignalP"/>
    </source>
</evidence>